<dbReference type="RefSeq" id="WP_076376543.1">
    <property type="nucleotide sequence ID" value="NZ_AP017422.1"/>
</dbReference>
<reference evidence="2" key="1">
    <citation type="submission" date="2017-01" db="EMBL/GenBank/DDBJ databases">
        <authorList>
            <person name="Varghese N."/>
            <person name="Submissions S."/>
        </authorList>
    </citation>
    <scope>NUCLEOTIDE SEQUENCE [LARGE SCALE GENOMIC DNA]</scope>
    <source>
        <strain evidence="2">DSM 21054</strain>
    </source>
</reference>
<dbReference type="EMBL" id="FTOR01000001">
    <property type="protein sequence ID" value="SIS78213.1"/>
    <property type="molecule type" value="Genomic_DNA"/>
</dbReference>
<evidence type="ECO:0000313" key="1">
    <source>
        <dbReference type="EMBL" id="SIS78213.1"/>
    </source>
</evidence>
<sequence>MIQLNTQIGFLKKTGIVLFFALAAVLTTKAQVKIGNNPTTINRSAILELESTRQGFLLPRLSDTTGINALTPPDGMMIYLDPTAGQGRGLYIHRSGYWQRITTDSTSTRAWSIDGNTIDANAKFGSLNAQDVRLIANSIDKIRIKANGATTFYDSVHIQNRLDVQDSISTRFIRALDSVYLQNARIGDSLYLNTNLLKTSFNDVLVINPTTGAVSRRTLDTAAFRGLVIGNFANTDNAQGLERKTGAAAGPDSLILHAASYNTPGGISTVAQGIAGNKVFRDSVLLGSPTATAVPNSTVQMGGSVSYAIRNISAATTLSVSDYTVLVNATAADVVVTLPAPTGLNGRVYIIKRVGAGDIDRVVTIRGLLEGGSTSSDYNIYNSGTFVKLQTDGNSWYVIER</sequence>
<name>A0A1N7LWL5_9BACT</name>
<gene>
    <name evidence="1" type="ORF">SAMN05421788_1011174</name>
</gene>
<organism evidence="1 2">
    <name type="scientific">Filimonas lacunae</name>
    <dbReference type="NCBI Taxonomy" id="477680"/>
    <lineage>
        <taxon>Bacteria</taxon>
        <taxon>Pseudomonadati</taxon>
        <taxon>Bacteroidota</taxon>
        <taxon>Chitinophagia</taxon>
        <taxon>Chitinophagales</taxon>
        <taxon>Chitinophagaceae</taxon>
        <taxon>Filimonas</taxon>
    </lineage>
</organism>
<evidence type="ECO:0000313" key="2">
    <source>
        <dbReference type="Proteomes" id="UP000186917"/>
    </source>
</evidence>
<dbReference type="AlphaFoldDB" id="A0A1N7LWL5"/>
<keyword evidence="2" id="KW-1185">Reference proteome</keyword>
<proteinExistence type="predicted"/>
<dbReference type="STRING" id="477680.SAMN05421788_1011174"/>
<protein>
    <submittedName>
        <fullName evidence="1">Uncharacterized protein</fullName>
    </submittedName>
</protein>
<accession>A0A1N7LWL5</accession>
<dbReference type="OrthoDB" id="657052at2"/>
<dbReference type="Proteomes" id="UP000186917">
    <property type="component" value="Unassembled WGS sequence"/>
</dbReference>